<protein>
    <submittedName>
        <fullName evidence="1">Uncharacterized protein</fullName>
    </submittedName>
</protein>
<reference evidence="1" key="1">
    <citation type="submission" date="2018-02" db="EMBL/GenBank/DDBJ databases">
        <title>Rhizophora mucronata_Transcriptome.</title>
        <authorList>
            <person name="Meera S.P."/>
            <person name="Sreeshan A."/>
            <person name="Augustine A."/>
        </authorList>
    </citation>
    <scope>NUCLEOTIDE SEQUENCE</scope>
    <source>
        <tissue evidence="1">Leaf</tissue>
    </source>
</reference>
<dbReference type="AlphaFoldDB" id="A0A2P2MRN4"/>
<name>A0A2P2MRN4_RHIMU</name>
<evidence type="ECO:0000313" key="1">
    <source>
        <dbReference type="EMBL" id="MBX32886.1"/>
    </source>
</evidence>
<accession>A0A2P2MRN4</accession>
<organism evidence="1">
    <name type="scientific">Rhizophora mucronata</name>
    <name type="common">Asiatic mangrove</name>
    <dbReference type="NCBI Taxonomy" id="61149"/>
    <lineage>
        <taxon>Eukaryota</taxon>
        <taxon>Viridiplantae</taxon>
        <taxon>Streptophyta</taxon>
        <taxon>Embryophyta</taxon>
        <taxon>Tracheophyta</taxon>
        <taxon>Spermatophyta</taxon>
        <taxon>Magnoliopsida</taxon>
        <taxon>eudicotyledons</taxon>
        <taxon>Gunneridae</taxon>
        <taxon>Pentapetalae</taxon>
        <taxon>rosids</taxon>
        <taxon>fabids</taxon>
        <taxon>Malpighiales</taxon>
        <taxon>Rhizophoraceae</taxon>
        <taxon>Rhizophora</taxon>
    </lineage>
</organism>
<dbReference type="EMBL" id="GGEC01052402">
    <property type="protein sequence ID" value="MBX32886.1"/>
    <property type="molecule type" value="Transcribed_RNA"/>
</dbReference>
<sequence length="47" mass="5571">MSRADLHTISLQDLCSQWSPFPIFVLRCVHSKWSFTFVFMHICDLLL</sequence>
<proteinExistence type="predicted"/>